<evidence type="ECO:0000313" key="4">
    <source>
        <dbReference type="Proteomes" id="UP000186607"/>
    </source>
</evidence>
<comment type="caution">
    <text evidence="3">The sequence shown here is derived from an EMBL/GenBank/DDBJ whole genome shotgun (WGS) entry which is preliminary data.</text>
</comment>
<feature type="compositionally biased region" description="Basic and acidic residues" evidence="1">
    <location>
        <begin position="143"/>
        <end position="155"/>
    </location>
</feature>
<dbReference type="OrthoDB" id="9799663at2"/>
<dbReference type="Gene3D" id="1.10.10.10">
    <property type="entry name" value="Winged helix-like DNA-binding domain superfamily/Winged helix DNA-binding domain"/>
    <property type="match status" value="1"/>
</dbReference>
<dbReference type="Proteomes" id="UP000186607">
    <property type="component" value="Unassembled WGS sequence"/>
</dbReference>
<dbReference type="RefSeq" id="WP_075831378.1">
    <property type="nucleotide sequence ID" value="NZ_MSTI01000052.1"/>
</dbReference>
<dbReference type="InterPro" id="IPR036390">
    <property type="entry name" value="WH_DNA-bd_sf"/>
</dbReference>
<gene>
    <name evidence="3" type="ORF">BOO71_0004513</name>
</gene>
<dbReference type="STRING" id="249408.BOO71_0004513"/>
<evidence type="ECO:0000259" key="2">
    <source>
        <dbReference type="PROSITE" id="PS50995"/>
    </source>
</evidence>
<organism evidence="3 4">
    <name type="scientific">Deinococcus marmoris</name>
    <dbReference type="NCBI Taxonomy" id="249408"/>
    <lineage>
        <taxon>Bacteria</taxon>
        <taxon>Thermotogati</taxon>
        <taxon>Deinococcota</taxon>
        <taxon>Deinococci</taxon>
        <taxon>Deinococcales</taxon>
        <taxon>Deinococcaceae</taxon>
        <taxon>Deinococcus</taxon>
    </lineage>
</organism>
<dbReference type="InterPro" id="IPR000835">
    <property type="entry name" value="HTH_MarR-typ"/>
</dbReference>
<feature type="domain" description="HTH marR-type" evidence="2">
    <location>
        <begin position="4"/>
        <end position="134"/>
    </location>
</feature>
<dbReference type="InterPro" id="IPR039422">
    <property type="entry name" value="MarR/SlyA-like"/>
</dbReference>
<dbReference type="GO" id="GO:0003700">
    <property type="term" value="F:DNA-binding transcription factor activity"/>
    <property type="evidence" value="ECO:0007669"/>
    <property type="project" value="InterPro"/>
</dbReference>
<dbReference type="Pfam" id="PF12802">
    <property type="entry name" value="MarR_2"/>
    <property type="match status" value="1"/>
</dbReference>
<dbReference type="PANTHER" id="PTHR33164">
    <property type="entry name" value="TRANSCRIPTIONAL REGULATOR, MARR FAMILY"/>
    <property type="match status" value="1"/>
</dbReference>
<sequence length="164" mass="18143">MASEEDVTHMIKRVQHRHHRAFTTALADLGISLVQWDTLRHLHRHKGASLHDLAQLTFQTDQAFGTLAARMVERGLIQRVSGPGRAVRHTITAKGEAIRAVGERRVRDTTRHSLSRLSGDELGQLAELLATILGTPLHQEAAQDRKVGDEVHVSGDDPLLGPLR</sequence>
<keyword evidence="4" id="KW-1185">Reference proteome</keyword>
<protein>
    <submittedName>
        <fullName evidence="3">Transcriptional regulator, MarR family</fullName>
    </submittedName>
</protein>
<evidence type="ECO:0000313" key="3">
    <source>
        <dbReference type="EMBL" id="OLV18877.1"/>
    </source>
</evidence>
<dbReference type="EMBL" id="MSTI01000052">
    <property type="protein sequence ID" value="OLV18877.1"/>
    <property type="molecule type" value="Genomic_DNA"/>
</dbReference>
<reference evidence="3 4" key="1">
    <citation type="submission" date="2017-01" db="EMBL/GenBank/DDBJ databases">
        <title>Genome Analysis of Deinococcus marmoris KOPRI26562.</title>
        <authorList>
            <person name="Kim J.H."/>
            <person name="Oh H.-M."/>
        </authorList>
    </citation>
    <scope>NUCLEOTIDE SEQUENCE [LARGE SCALE GENOMIC DNA]</scope>
    <source>
        <strain evidence="3 4">KOPRI26562</strain>
    </source>
</reference>
<dbReference type="GO" id="GO:0006950">
    <property type="term" value="P:response to stress"/>
    <property type="evidence" value="ECO:0007669"/>
    <property type="project" value="TreeGrafter"/>
</dbReference>
<proteinExistence type="predicted"/>
<feature type="region of interest" description="Disordered" evidence="1">
    <location>
        <begin position="143"/>
        <end position="164"/>
    </location>
</feature>
<dbReference type="SMART" id="SM00347">
    <property type="entry name" value="HTH_MARR"/>
    <property type="match status" value="1"/>
</dbReference>
<dbReference type="PROSITE" id="PS50995">
    <property type="entry name" value="HTH_MARR_2"/>
    <property type="match status" value="1"/>
</dbReference>
<dbReference type="SUPFAM" id="SSF46785">
    <property type="entry name" value="Winged helix' DNA-binding domain"/>
    <property type="match status" value="1"/>
</dbReference>
<name>A0A1U7P129_9DEIO</name>
<dbReference type="InterPro" id="IPR036388">
    <property type="entry name" value="WH-like_DNA-bd_sf"/>
</dbReference>
<dbReference type="PANTHER" id="PTHR33164:SF103">
    <property type="entry name" value="REGULATORY PROTEIN MARR"/>
    <property type="match status" value="1"/>
</dbReference>
<evidence type="ECO:0000256" key="1">
    <source>
        <dbReference type="SAM" id="MobiDB-lite"/>
    </source>
</evidence>
<dbReference type="AlphaFoldDB" id="A0A1U7P129"/>
<accession>A0A1U7P129</accession>